<sequence>MRDDKQNHHEQPTPEVLEEHSDCNGHEDEKLADSETARLLDSSAKTPNAEKNSKWSVKKGLHNMLDKGKEFREAHKMIAEEVCDIVSGSNLTHGNEPAPKIGIVREMVFAPVIAPQLLGFMVKDSVQRRLHPKEQDSQK</sequence>
<dbReference type="Proteomes" id="UP000317257">
    <property type="component" value="Unassembled WGS sequence"/>
</dbReference>
<dbReference type="AlphaFoldDB" id="A0A5C6GJ92"/>
<feature type="region of interest" description="Disordered" evidence="1">
    <location>
        <begin position="1"/>
        <end position="58"/>
    </location>
</feature>
<reference evidence="3" key="1">
    <citation type="submission" date="2018-12" db="EMBL/GenBank/DDBJ databases">
        <title>The complete genome of Metarhizium rileyi, a key fungal pathogen of Lepidoptera.</title>
        <authorList>
            <person name="Binneck E."/>
            <person name="Lastra C.C.L."/>
            <person name="Sosa-Gomez D.R."/>
        </authorList>
    </citation>
    <scope>NUCLEOTIDE SEQUENCE [LARGE SCALE GENOMIC DNA]</scope>
    <source>
        <strain evidence="3">Cep018-CH2</strain>
    </source>
</reference>
<evidence type="ECO:0000256" key="1">
    <source>
        <dbReference type="SAM" id="MobiDB-lite"/>
    </source>
</evidence>
<accession>A0A5C6GJ92</accession>
<feature type="compositionally biased region" description="Basic and acidic residues" evidence="1">
    <location>
        <begin position="1"/>
        <end position="38"/>
    </location>
</feature>
<protein>
    <submittedName>
        <fullName evidence="2">Uncharacterized protein</fullName>
    </submittedName>
</protein>
<organism evidence="2 3">
    <name type="scientific">Metarhizium rileyi (strain RCEF 4871)</name>
    <name type="common">Nomuraea rileyi</name>
    <dbReference type="NCBI Taxonomy" id="1649241"/>
    <lineage>
        <taxon>Eukaryota</taxon>
        <taxon>Fungi</taxon>
        <taxon>Dikarya</taxon>
        <taxon>Ascomycota</taxon>
        <taxon>Pezizomycotina</taxon>
        <taxon>Sordariomycetes</taxon>
        <taxon>Hypocreomycetidae</taxon>
        <taxon>Hypocreales</taxon>
        <taxon>Clavicipitaceae</taxon>
        <taxon>Metarhizium</taxon>
    </lineage>
</organism>
<gene>
    <name evidence="2" type="ORF">ED733_006795</name>
</gene>
<comment type="caution">
    <text evidence="2">The sequence shown here is derived from an EMBL/GenBank/DDBJ whole genome shotgun (WGS) entry which is preliminary data.</text>
</comment>
<name>A0A5C6GJ92_METRR</name>
<evidence type="ECO:0000313" key="3">
    <source>
        <dbReference type="Proteomes" id="UP000317257"/>
    </source>
</evidence>
<proteinExistence type="predicted"/>
<evidence type="ECO:0000313" key="2">
    <source>
        <dbReference type="EMBL" id="TWU76908.1"/>
    </source>
</evidence>
<dbReference type="EMBL" id="SBHS01000004">
    <property type="protein sequence ID" value="TWU76908.1"/>
    <property type="molecule type" value="Genomic_DNA"/>
</dbReference>